<keyword evidence="2" id="KW-1185">Reference proteome</keyword>
<accession>A0A251VGV0</accession>
<sequence length="62" mass="6940">MRTLCAFSTSFILQKLPIKALKEKTSGFTPLTCIDFSNALAFEISPMIHNARIKMLYVIAFG</sequence>
<dbReference type="AlphaFoldDB" id="A0A251VGV0"/>
<protein>
    <submittedName>
        <fullName evidence="1">Uncharacterized protein</fullName>
    </submittedName>
</protein>
<evidence type="ECO:0000313" key="2">
    <source>
        <dbReference type="Proteomes" id="UP000215914"/>
    </source>
</evidence>
<dbReference type="Proteomes" id="UP000215914">
    <property type="component" value="Chromosome 2"/>
</dbReference>
<proteinExistence type="predicted"/>
<dbReference type="InParanoid" id="A0A251VGV0"/>
<organism evidence="1 2">
    <name type="scientific">Helianthus annuus</name>
    <name type="common">Common sunflower</name>
    <dbReference type="NCBI Taxonomy" id="4232"/>
    <lineage>
        <taxon>Eukaryota</taxon>
        <taxon>Viridiplantae</taxon>
        <taxon>Streptophyta</taxon>
        <taxon>Embryophyta</taxon>
        <taxon>Tracheophyta</taxon>
        <taxon>Spermatophyta</taxon>
        <taxon>Magnoliopsida</taxon>
        <taxon>eudicotyledons</taxon>
        <taxon>Gunneridae</taxon>
        <taxon>Pentapetalae</taxon>
        <taxon>asterids</taxon>
        <taxon>campanulids</taxon>
        <taxon>Asterales</taxon>
        <taxon>Asteraceae</taxon>
        <taxon>Asteroideae</taxon>
        <taxon>Heliantheae alliance</taxon>
        <taxon>Heliantheae</taxon>
        <taxon>Helianthus</taxon>
    </lineage>
</organism>
<evidence type="ECO:0000313" key="1">
    <source>
        <dbReference type="EMBL" id="OTG34800.1"/>
    </source>
</evidence>
<reference evidence="2" key="1">
    <citation type="journal article" date="2017" name="Nature">
        <title>The sunflower genome provides insights into oil metabolism, flowering and Asterid evolution.</title>
        <authorList>
            <person name="Badouin H."/>
            <person name="Gouzy J."/>
            <person name="Grassa C.J."/>
            <person name="Murat F."/>
            <person name="Staton S.E."/>
            <person name="Cottret L."/>
            <person name="Lelandais-Briere C."/>
            <person name="Owens G.L."/>
            <person name="Carrere S."/>
            <person name="Mayjonade B."/>
            <person name="Legrand L."/>
            <person name="Gill N."/>
            <person name="Kane N.C."/>
            <person name="Bowers J.E."/>
            <person name="Hubner S."/>
            <person name="Bellec A."/>
            <person name="Berard A."/>
            <person name="Berges H."/>
            <person name="Blanchet N."/>
            <person name="Boniface M.C."/>
            <person name="Brunel D."/>
            <person name="Catrice O."/>
            <person name="Chaidir N."/>
            <person name="Claudel C."/>
            <person name="Donnadieu C."/>
            <person name="Faraut T."/>
            <person name="Fievet G."/>
            <person name="Helmstetter N."/>
            <person name="King M."/>
            <person name="Knapp S.J."/>
            <person name="Lai Z."/>
            <person name="Le Paslier M.C."/>
            <person name="Lippi Y."/>
            <person name="Lorenzon L."/>
            <person name="Mandel J.R."/>
            <person name="Marage G."/>
            <person name="Marchand G."/>
            <person name="Marquand E."/>
            <person name="Bret-Mestries E."/>
            <person name="Morien E."/>
            <person name="Nambeesan S."/>
            <person name="Nguyen T."/>
            <person name="Pegot-Espagnet P."/>
            <person name="Pouilly N."/>
            <person name="Raftis F."/>
            <person name="Sallet E."/>
            <person name="Schiex T."/>
            <person name="Thomas J."/>
            <person name="Vandecasteele C."/>
            <person name="Vares D."/>
            <person name="Vear F."/>
            <person name="Vautrin S."/>
            <person name="Crespi M."/>
            <person name="Mangin B."/>
            <person name="Burke J.M."/>
            <person name="Salse J."/>
            <person name="Munos S."/>
            <person name="Vincourt P."/>
            <person name="Rieseberg L.H."/>
            <person name="Langlade N.B."/>
        </authorList>
    </citation>
    <scope>NUCLEOTIDE SEQUENCE [LARGE SCALE GENOMIC DNA]</scope>
    <source>
        <strain evidence="2">cv. SF193</strain>
    </source>
</reference>
<name>A0A251VGV0_HELAN</name>
<gene>
    <name evidence="1" type="ORF">HannXRQ_Chr02g0049791</name>
</gene>
<dbReference type="EMBL" id="CM007891">
    <property type="protein sequence ID" value="OTG34800.1"/>
    <property type="molecule type" value="Genomic_DNA"/>
</dbReference>